<reference evidence="2 3" key="1">
    <citation type="submission" date="2019-07" db="EMBL/GenBank/DDBJ databases">
        <title>Caenimonas sedimenti sp. nov., isolated from activated sludge.</title>
        <authorList>
            <person name="Xu J."/>
        </authorList>
    </citation>
    <scope>NUCLEOTIDE SEQUENCE [LARGE SCALE GENOMIC DNA]</scope>
    <source>
        <strain evidence="2 3">HX-9-20</strain>
    </source>
</reference>
<accession>A0A562ZT82</accession>
<evidence type="ECO:0000313" key="3">
    <source>
        <dbReference type="Proteomes" id="UP000318199"/>
    </source>
</evidence>
<sequence>MTFVEFTGSQVVRVLSHRGTHAPSAREISSRIEALDAEERASASDKFRRIALGVESPGELEDFIKQFASPRDAHADSGPRPLRSQLPSQAAGSELRDSGFHAYGSAAAVKIELDLLRTEADAPARYTVRIEGAKKRGERFDWAGKVMFQLTKRELPVVGAFLLGHGNSKVEFSNHGPNANKSLSAERQVGKIFLKLQEGRSSPVAIPLEPPEVHAWGELVLTALALNQPHVPVAAQLDLLRAIGRLSP</sequence>
<protein>
    <submittedName>
        <fullName evidence="2">Uncharacterized protein</fullName>
    </submittedName>
</protein>
<name>A0A562ZT82_9BURK</name>
<dbReference type="RefSeq" id="WP_145893107.1">
    <property type="nucleotide sequence ID" value="NZ_VOBQ01000008.1"/>
</dbReference>
<gene>
    <name evidence="2" type="ORF">FN976_11315</name>
</gene>
<dbReference type="OrthoDB" id="5298744at2"/>
<comment type="caution">
    <text evidence="2">The sequence shown here is derived from an EMBL/GenBank/DDBJ whole genome shotgun (WGS) entry which is preliminary data.</text>
</comment>
<feature type="region of interest" description="Disordered" evidence="1">
    <location>
        <begin position="70"/>
        <end position="93"/>
    </location>
</feature>
<dbReference type="EMBL" id="VOBQ01000008">
    <property type="protein sequence ID" value="TWO71495.1"/>
    <property type="molecule type" value="Genomic_DNA"/>
</dbReference>
<keyword evidence="3" id="KW-1185">Reference proteome</keyword>
<evidence type="ECO:0000256" key="1">
    <source>
        <dbReference type="SAM" id="MobiDB-lite"/>
    </source>
</evidence>
<dbReference type="AlphaFoldDB" id="A0A562ZT82"/>
<organism evidence="2 3">
    <name type="scientific">Caenimonas sedimenti</name>
    <dbReference type="NCBI Taxonomy" id="2596921"/>
    <lineage>
        <taxon>Bacteria</taxon>
        <taxon>Pseudomonadati</taxon>
        <taxon>Pseudomonadota</taxon>
        <taxon>Betaproteobacteria</taxon>
        <taxon>Burkholderiales</taxon>
        <taxon>Comamonadaceae</taxon>
        <taxon>Caenimonas</taxon>
    </lineage>
</organism>
<proteinExistence type="predicted"/>
<evidence type="ECO:0000313" key="2">
    <source>
        <dbReference type="EMBL" id="TWO71495.1"/>
    </source>
</evidence>
<dbReference type="Proteomes" id="UP000318199">
    <property type="component" value="Unassembled WGS sequence"/>
</dbReference>